<keyword evidence="6" id="KW-0143">Chaperone</keyword>
<keyword evidence="4 9" id="KW-1133">Transmembrane helix</keyword>
<keyword evidence="12" id="KW-1185">Reference proteome</keyword>
<evidence type="ECO:0000256" key="6">
    <source>
        <dbReference type="ARBA" id="ARBA00023186"/>
    </source>
</evidence>
<dbReference type="STRING" id="1527607.SAMN05428957_10611"/>
<dbReference type="PIRSF" id="PIRSF006170">
    <property type="entry name" value="YfgM"/>
    <property type="match status" value="1"/>
</dbReference>
<organism evidence="11 12">
    <name type="scientific">Oryzisolibacter propanilivorax</name>
    <dbReference type="NCBI Taxonomy" id="1527607"/>
    <lineage>
        <taxon>Bacteria</taxon>
        <taxon>Pseudomonadati</taxon>
        <taxon>Pseudomonadota</taxon>
        <taxon>Betaproteobacteria</taxon>
        <taxon>Burkholderiales</taxon>
        <taxon>Comamonadaceae</taxon>
        <taxon>Oryzisolibacter</taxon>
    </lineage>
</organism>
<dbReference type="Proteomes" id="UP000198552">
    <property type="component" value="Unassembled WGS sequence"/>
</dbReference>
<keyword evidence="5 9" id="KW-0472">Membrane</keyword>
<feature type="domain" description="Ancillary SecYEG translocon subunit/Cell division coordinator CpoB TPR" evidence="10">
    <location>
        <begin position="17"/>
        <end position="210"/>
    </location>
</feature>
<dbReference type="Gene3D" id="1.25.40.10">
    <property type="entry name" value="Tetratricopeptide repeat domain"/>
    <property type="match status" value="1"/>
</dbReference>
<dbReference type="InterPro" id="IPR011990">
    <property type="entry name" value="TPR-like_helical_dom_sf"/>
</dbReference>
<comment type="subcellular location">
    <subcellularLocation>
        <location evidence="1">Cell membrane</location>
        <topology evidence="1">Single-pass type II membrane protein</topology>
    </subcellularLocation>
</comment>
<reference evidence="12" key="1">
    <citation type="submission" date="2016-10" db="EMBL/GenBank/DDBJ databases">
        <authorList>
            <person name="Varghese N."/>
            <person name="Submissions S."/>
        </authorList>
    </citation>
    <scope>NUCLEOTIDE SEQUENCE [LARGE SCALE GENOMIC DNA]</scope>
    <source>
        <strain evidence="12">EPL6</strain>
    </source>
</reference>
<dbReference type="SUPFAM" id="SSF48452">
    <property type="entry name" value="TPR-like"/>
    <property type="match status" value="1"/>
</dbReference>
<evidence type="ECO:0000313" key="11">
    <source>
        <dbReference type="EMBL" id="SDM44739.1"/>
    </source>
</evidence>
<keyword evidence="3 9" id="KW-0812">Transmembrane</keyword>
<evidence type="ECO:0000256" key="5">
    <source>
        <dbReference type="ARBA" id="ARBA00023136"/>
    </source>
</evidence>
<evidence type="ECO:0000256" key="2">
    <source>
        <dbReference type="ARBA" id="ARBA00022475"/>
    </source>
</evidence>
<protein>
    <recommendedName>
        <fullName evidence="8">Ancillary SecYEG translocon subunit</fullName>
    </recommendedName>
</protein>
<dbReference type="GO" id="GO:0044877">
    <property type="term" value="F:protein-containing complex binding"/>
    <property type="evidence" value="ECO:0007669"/>
    <property type="project" value="InterPro"/>
</dbReference>
<evidence type="ECO:0000256" key="1">
    <source>
        <dbReference type="ARBA" id="ARBA00004401"/>
    </source>
</evidence>
<dbReference type="RefSeq" id="WP_091569933.1">
    <property type="nucleotide sequence ID" value="NZ_FNHP01000006.1"/>
</dbReference>
<evidence type="ECO:0000259" key="10">
    <source>
        <dbReference type="Pfam" id="PF09976"/>
    </source>
</evidence>
<dbReference type="PANTHER" id="PTHR38035:SF1">
    <property type="entry name" value="ANCILLARY SECYEG TRANSLOCON SUBUNIT"/>
    <property type="match status" value="1"/>
</dbReference>
<accession>A0A1G9TAH3</accession>
<dbReference type="EMBL" id="FNHP01000006">
    <property type="protein sequence ID" value="SDM44739.1"/>
    <property type="molecule type" value="Genomic_DNA"/>
</dbReference>
<dbReference type="InterPro" id="IPR018704">
    <property type="entry name" value="SecYEG/CpoB_TPR"/>
</dbReference>
<proteinExistence type="inferred from homology"/>
<dbReference type="InterPro" id="IPR026039">
    <property type="entry name" value="YfgM"/>
</dbReference>
<name>A0A1G9TAH3_9BURK</name>
<evidence type="ECO:0000256" key="9">
    <source>
        <dbReference type="SAM" id="Phobius"/>
    </source>
</evidence>
<feature type="transmembrane region" description="Helical" evidence="9">
    <location>
        <begin position="26"/>
        <end position="44"/>
    </location>
</feature>
<evidence type="ECO:0000256" key="4">
    <source>
        <dbReference type="ARBA" id="ARBA00022989"/>
    </source>
</evidence>
<dbReference type="Pfam" id="PF09976">
    <property type="entry name" value="TPR_21"/>
    <property type="match status" value="1"/>
</dbReference>
<dbReference type="AlphaFoldDB" id="A0A1G9TAH3"/>
<gene>
    <name evidence="11" type="ORF">SAMN05428957_10611</name>
</gene>
<comment type="similarity">
    <text evidence="7">Belongs to the YfgM family.</text>
</comment>
<evidence type="ECO:0000256" key="7">
    <source>
        <dbReference type="ARBA" id="ARBA00024197"/>
    </source>
</evidence>
<sequence length="227" mass="24587">MAKNFDLQEQEQLEELKHFWKTWGNLITWTLIVILGAFAAWNGWRLWQSRQAQQATALAEAVDAAVQAGDTARVQQAFGDLKDSYGGTVQAAQAGLLAAKSLVDAGKAEEAKPILAWIADKGEDDGLRALARLRLAGLLIEQKAYDEALAQVSAAMPGEFAALAADRKGDVLQLQDKKPQAIDEYRRAWGTLDERADYRRLVEAKLNALGVQPEKVASAGNASGGAQ</sequence>
<keyword evidence="2" id="KW-1003">Cell membrane</keyword>
<evidence type="ECO:0000256" key="3">
    <source>
        <dbReference type="ARBA" id="ARBA00022692"/>
    </source>
</evidence>
<dbReference type="GO" id="GO:0005886">
    <property type="term" value="C:plasma membrane"/>
    <property type="evidence" value="ECO:0007669"/>
    <property type="project" value="UniProtKB-SubCell"/>
</dbReference>
<dbReference type="OrthoDB" id="8521102at2"/>
<dbReference type="PANTHER" id="PTHR38035">
    <property type="entry name" value="UPF0070 PROTEIN YFGM"/>
    <property type="match status" value="1"/>
</dbReference>
<evidence type="ECO:0000256" key="8">
    <source>
        <dbReference type="ARBA" id="ARBA00024235"/>
    </source>
</evidence>
<evidence type="ECO:0000313" key="12">
    <source>
        <dbReference type="Proteomes" id="UP000198552"/>
    </source>
</evidence>